<sequence>MQKSTTVRPEPAASCTSKKEAEWAARVRERTFMLVSLVVVVVVVMRRSW</sequence>
<dbReference type="RefSeq" id="WP_342372856.1">
    <property type="nucleotide sequence ID" value="NZ_CP115965.1"/>
</dbReference>
<keyword evidence="2" id="KW-1185">Reference proteome</keyword>
<evidence type="ECO:0000313" key="2">
    <source>
        <dbReference type="Proteomes" id="UP001434337"/>
    </source>
</evidence>
<proteinExistence type="predicted"/>
<organism evidence="1 2">
    <name type="scientific">Propioniciclava soli</name>
    <dbReference type="NCBI Taxonomy" id="2775081"/>
    <lineage>
        <taxon>Bacteria</taxon>
        <taxon>Bacillati</taxon>
        <taxon>Actinomycetota</taxon>
        <taxon>Actinomycetes</taxon>
        <taxon>Propionibacteriales</taxon>
        <taxon>Propionibacteriaceae</taxon>
        <taxon>Propioniciclava</taxon>
    </lineage>
</organism>
<dbReference type="Proteomes" id="UP001434337">
    <property type="component" value="Chromosome"/>
</dbReference>
<dbReference type="EMBL" id="CP115965">
    <property type="protein sequence ID" value="WZW99006.1"/>
    <property type="molecule type" value="Genomic_DNA"/>
</dbReference>
<name>A0ABZ3C8Q4_9ACTN</name>
<evidence type="ECO:0000313" key="1">
    <source>
        <dbReference type="EMBL" id="WZW99006.1"/>
    </source>
</evidence>
<gene>
    <name evidence="1" type="ORF">PCC79_02000</name>
</gene>
<reference evidence="1 2" key="1">
    <citation type="journal article" date="2023" name="Environ Microbiome">
        <title>A coral-associated actinobacterium mitigates coral bleaching under heat stress.</title>
        <authorList>
            <person name="Li J."/>
            <person name="Zou Y."/>
            <person name="Li Q."/>
            <person name="Zhang J."/>
            <person name="Bourne D.G."/>
            <person name="Lyu Y."/>
            <person name="Liu C."/>
            <person name="Zhang S."/>
        </authorList>
    </citation>
    <scope>NUCLEOTIDE SEQUENCE [LARGE SCALE GENOMIC DNA]</scope>
    <source>
        <strain evidence="1 2">SCSIO 13291</strain>
    </source>
</reference>
<accession>A0ABZ3C8Q4</accession>
<protein>
    <submittedName>
        <fullName evidence="1">Uncharacterized protein</fullName>
    </submittedName>
</protein>